<name>A0ABT1LTC0_9MICC</name>
<dbReference type="RefSeq" id="WP_254751471.1">
    <property type="nucleotide sequence ID" value="NZ_JANCLV010000011.1"/>
</dbReference>
<proteinExistence type="predicted"/>
<dbReference type="SUPFAM" id="SSF53850">
    <property type="entry name" value="Periplasmic binding protein-like II"/>
    <property type="match status" value="1"/>
</dbReference>
<dbReference type="PANTHER" id="PTHR43649:SF12">
    <property type="entry name" value="DIACETYLCHITOBIOSE BINDING PROTEIN DASA"/>
    <property type="match status" value="1"/>
</dbReference>
<dbReference type="Gene3D" id="3.40.190.10">
    <property type="entry name" value="Periplasmic binding protein-like II"/>
    <property type="match status" value="1"/>
</dbReference>
<organism evidence="2 3">
    <name type="scientific">Pseudarthrobacter humi</name>
    <dbReference type="NCBI Taxonomy" id="2952523"/>
    <lineage>
        <taxon>Bacteria</taxon>
        <taxon>Bacillati</taxon>
        <taxon>Actinomycetota</taxon>
        <taxon>Actinomycetes</taxon>
        <taxon>Micrococcales</taxon>
        <taxon>Micrococcaceae</taxon>
        <taxon>Pseudarthrobacter</taxon>
    </lineage>
</organism>
<dbReference type="EMBL" id="JANCLV010000011">
    <property type="protein sequence ID" value="MCP9001036.1"/>
    <property type="molecule type" value="Genomic_DNA"/>
</dbReference>
<accession>A0ABT1LTC0</accession>
<dbReference type="PANTHER" id="PTHR43649">
    <property type="entry name" value="ARABINOSE-BINDING PROTEIN-RELATED"/>
    <property type="match status" value="1"/>
</dbReference>
<dbReference type="Pfam" id="PF13416">
    <property type="entry name" value="SBP_bac_8"/>
    <property type="match status" value="1"/>
</dbReference>
<sequence>MNLPSRRVALLSVLAITATSLVACSAPGAANGGSVDLTMAVWSANKDHLALFDKIADSYLADNSDVNSITFETITNQDYIAGLTTRIAGGNVPDLAWIPEANAPEFIQSGVLADLTDTFKSADGYNLDDLLPSATALWEKEGSLYAYPFSNSPFAMYVNRDILRAAGQPDVSALVGTSEYTWDTIADIAASVKATTGNSGLVVPSFSPTTWDNLTPLWASWGAAPWTDDSTSCTFTKPAMVDFLSWFQTQTGRGAIPAVTTVAQNPVFATGNVAFSVAQLSASGALGDSFEWDFLPLPAGPDGKQGVIGQAGIGVVAKSKHVDASTDFLAYFTNAVNSEKLATYFPPSRKSLMNIETLSAAAPKLSEGQIQSAIIDVVPDAIVKASSPVYSRVTGLVSSALDPVWTGGDVAAATSAVCDAAQPVLGR</sequence>
<gene>
    <name evidence="2" type="ORF">NFC73_15080</name>
</gene>
<dbReference type="InterPro" id="IPR050490">
    <property type="entry name" value="Bact_solute-bd_prot1"/>
</dbReference>
<protein>
    <submittedName>
        <fullName evidence="2">Sugar ABC transporter substrate-binding protein</fullName>
    </submittedName>
</protein>
<dbReference type="PROSITE" id="PS51257">
    <property type="entry name" value="PROKAR_LIPOPROTEIN"/>
    <property type="match status" value="1"/>
</dbReference>
<evidence type="ECO:0000313" key="3">
    <source>
        <dbReference type="Proteomes" id="UP001524318"/>
    </source>
</evidence>
<evidence type="ECO:0000313" key="2">
    <source>
        <dbReference type="EMBL" id="MCP9001036.1"/>
    </source>
</evidence>
<keyword evidence="3" id="KW-1185">Reference proteome</keyword>
<feature type="chain" id="PRO_5047059388" evidence="1">
    <location>
        <begin position="26"/>
        <end position="427"/>
    </location>
</feature>
<dbReference type="Proteomes" id="UP001524318">
    <property type="component" value="Unassembled WGS sequence"/>
</dbReference>
<keyword evidence="1" id="KW-0732">Signal</keyword>
<comment type="caution">
    <text evidence="2">The sequence shown here is derived from an EMBL/GenBank/DDBJ whole genome shotgun (WGS) entry which is preliminary data.</text>
</comment>
<feature type="signal peptide" evidence="1">
    <location>
        <begin position="1"/>
        <end position="25"/>
    </location>
</feature>
<dbReference type="CDD" id="cd13585">
    <property type="entry name" value="PBP2_TMBP_like"/>
    <property type="match status" value="1"/>
</dbReference>
<dbReference type="InterPro" id="IPR006059">
    <property type="entry name" value="SBP"/>
</dbReference>
<evidence type="ECO:0000256" key="1">
    <source>
        <dbReference type="SAM" id="SignalP"/>
    </source>
</evidence>
<reference evidence="2 3" key="1">
    <citation type="submission" date="2022-06" db="EMBL/GenBank/DDBJ databases">
        <title>Pseudarthrobacter sp. strain RMG13 Genome sequencing and assembly.</title>
        <authorList>
            <person name="Kim I."/>
        </authorList>
    </citation>
    <scope>NUCLEOTIDE SEQUENCE [LARGE SCALE GENOMIC DNA]</scope>
    <source>
        <strain evidence="2 3">RMG13</strain>
    </source>
</reference>